<gene>
    <name evidence="1" type="ORF">H074_37648</name>
</gene>
<evidence type="ECO:0000313" key="1">
    <source>
        <dbReference type="EMBL" id="EME50903.1"/>
    </source>
</evidence>
<evidence type="ECO:0008006" key="3">
    <source>
        <dbReference type="Google" id="ProtNLM"/>
    </source>
</evidence>
<dbReference type="Gene3D" id="1.20.120.450">
    <property type="entry name" value="dinb family like domain"/>
    <property type="match status" value="1"/>
</dbReference>
<dbReference type="EMBL" id="AOHO01000082">
    <property type="protein sequence ID" value="EME50903.1"/>
    <property type="molecule type" value="Genomic_DNA"/>
</dbReference>
<dbReference type="InterPro" id="IPR007061">
    <property type="entry name" value="MST-like"/>
</dbReference>
<dbReference type="SUPFAM" id="SSF109854">
    <property type="entry name" value="DinB/YfiT-like putative metalloenzymes"/>
    <property type="match status" value="1"/>
</dbReference>
<reference evidence="1 2" key="1">
    <citation type="journal article" date="2013" name="Genome Announc.">
        <title>Draft Genome Sequence of Amycolatopsis decaplanina Strain DSM 44594T.</title>
        <authorList>
            <person name="Kaur N."/>
            <person name="Kumar S."/>
            <person name="Bala M."/>
            <person name="Raghava G.P."/>
            <person name="Mayilraj S."/>
        </authorList>
    </citation>
    <scope>NUCLEOTIDE SEQUENCE [LARGE SCALE GENOMIC DNA]</scope>
    <source>
        <strain evidence="1 2">DSM 44594</strain>
    </source>
</reference>
<dbReference type="Proteomes" id="UP000054226">
    <property type="component" value="Unassembled WGS sequence"/>
</dbReference>
<evidence type="ECO:0000313" key="2">
    <source>
        <dbReference type="Proteomes" id="UP000054226"/>
    </source>
</evidence>
<accession>M2YQ44</accession>
<dbReference type="PATRIC" id="fig|1284240.4.peg.7680"/>
<dbReference type="Pfam" id="PF04978">
    <property type="entry name" value="MST"/>
    <property type="match status" value="1"/>
</dbReference>
<name>M2YQ44_9PSEU</name>
<protein>
    <recommendedName>
        <fullName evidence="3">DinB family protein</fullName>
    </recommendedName>
</protein>
<organism evidence="1 2">
    <name type="scientific">Amycolatopsis decaplanina DSM 44594</name>
    <dbReference type="NCBI Taxonomy" id="1284240"/>
    <lineage>
        <taxon>Bacteria</taxon>
        <taxon>Bacillati</taxon>
        <taxon>Actinomycetota</taxon>
        <taxon>Actinomycetes</taxon>
        <taxon>Pseudonocardiales</taxon>
        <taxon>Pseudonocardiaceae</taxon>
        <taxon>Amycolatopsis</taxon>
    </lineage>
</organism>
<dbReference type="AlphaFoldDB" id="M2YQ44"/>
<dbReference type="InterPro" id="IPR034660">
    <property type="entry name" value="DinB/YfiT-like"/>
</dbReference>
<keyword evidence="2" id="KW-1185">Reference proteome</keyword>
<proteinExistence type="predicted"/>
<sequence length="205" mass="22560">MILFPTEGATMAGNVSPVADEREGLLAYLEQQRHVLRIAAHGLTEEQARAVPTRSSLSVGGLIKHTASTEDGWIDILLQKPSKPMDEAMKEYEAGYVMTPEETVESVLARYDEVARRTSDVIAGIADLGQPVPVPKGVPWYPQDVDAWSVRWVLLHLIEETARHAGHADIIREHIDGATAIPLMAAAEGWPETPWLKPWSPAQND</sequence>
<comment type="caution">
    <text evidence="1">The sequence shown here is derived from an EMBL/GenBank/DDBJ whole genome shotgun (WGS) entry which is preliminary data.</text>
</comment>